<proteinExistence type="predicted"/>
<dbReference type="STRING" id="1890683.A0A427YDP8"/>
<evidence type="ECO:0000313" key="2">
    <source>
        <dbReference type="EMBL" id="RSH89208.1"/>
    </source>
</evidence>
<gene>
    <name evidence="2" type="ORF">EHS25_002320</name>
</gene>
<dbReference type="AlphaFoldDB" id="A0A427YDP8"/>
<name>A0A427YDP8_9TREE</name>
<protein>
    <recommendedName>
        <fullName evidence="1">Alpha/beta hydrolase domain-containing protein</fullName>
    </recommendedName>
</protein>
<evidence type="ECO:0000313" key="3">
    <source>
        <dbReference type="Proteomes" id="UP000279259"/>
    </source>
</evidence>
<comment type="caution">
    <text evidence="2">The sequence shown here is derived from an EMBL/GenBank/DDBJ whole genome shotgun (WGS) entry which is preliminary data.</text>
</comment>
<dbReference type="InterPro" id="IPR045394">
    <property type="entry name" value="Abhydrolase_dom"/>
</dbReference>
<organism evidence="2 3">
    <name type="scientific">Saitozyma podzolica</name>
    <dbReference type="NCBI Taxonomy" id="1890683"/>
    <lineage>
        <taxon>Eukaryota</taxon>
        <taxon>Fungi</taxon>
        <taxon>Dikarya</taxon>
        <taxon>Basidiomycota</taxon>
        <taxon>Agaricomycotina</taxon>
        <taxon>Tremellomycetes</taxon>
        <taxon>Tremellales</taxon>
        <taxon>Trimorphomycetaceae</taxon>
        <taxon>Saitozyma</taxon>
    </lineage>
</organism>
<dbReference type="OrthoDB" id="30881at2759"/>
<keyword evidence="3" id="KW-1185">Reference proteome</keyword>
<feature type="domain" description="Alpha/beta hydrolase" evidence="1">
    <location>
        <begin position="21"/>
        <end position="455"/>
    </location>
</feature>
<dbReference type="Proteomes" id="UP000279259">
    <property type="component" value="Unassembled WGS sequence"/>
</dbReference>
<dbReference type="EMBL" id="RSCD01000014">
    <property type="protein sequence ID" value="RSH89208.1"/>
    <property type="molecule type" value="Genomic_DNA"/>
</dbReference>
<sequence length="463" mass="50923">MAIESTPRLIRVHTPSVTELPITSTSQPVILEPYHVDLLPSYDYVTREYLISGIAAGAPYCTRLLLRCPAESSRFSGVVVEEPAHIWSGTSIWRATNRWLMRNVALSRILGHAWIEVDSQAPVAVGIVKESDPIRYAAMTFPPGPVARDFQETIPFTPDPTRQKLEDEYTAFMQRWWAATPQSPEILAATSHALRSGQLGLSATRVFLSGLSQTGGVTRRFITHSSHLRLPGGSVPFEGYIPCASGGVALPDLGSGVKIIELLGEAEFQSVRWACGVSGQARGLSHRRGDSGSFRLYEVAGMAHRESRYSSGIDTKRFSVCDLAGAQWSTFPNSFIYAAVFEMMVRWTEPGDDSVAPPPSAFLSTIGETDEVLRDEHGNAVGGVRSLHLDVPISRVVAATPMGRPSWYRGSEWFFTAEKLQHVYDSVAEYRRLAGKAVLRQVAEGFLLPCDAEVLRRETVEDV</sequence>
<reference evidence="2 3" key="1">
    <citation type="submission" date="2018-11" db="EMBL/GenBank/DDBJ databases">
        <title>Genome sequence of Saitozyma podzolica DSM 27192.</title>
        <authorList>
            <person name="Aliyu H."/>
            <person name="Gorte O."/>
            <person name="Ochsenreither K."/>
        </authorList>
    </citation>
    <scope>NUCLEOTIDE SEQUENCE [LARGE SCALE GENOMIC DNA]</scope>
    <source>
        <strain evidence="2 3">DSM 27192</strain>
    </source>
</reference>
<dbReference type="Pfam" id="PF20091">
    <property type="entry name" value="Abhydrolase_10"/>
    <property type="match status" value="1"/>
</dbReference>
<accession>A0A427YDP8</accession>
<evidence type="ECO:0000259" key="1">
    <source>
        <dbReference type="Pfam" id="PF20091"/>
    </source>
</evidence>